<evidence type="ECO:0000313" key="3">
    <source>
        <dbReference type="EMBL" id="RYC04500.1"/>
    </source>
</evidence>
<dbReference type="InterPro" id="IPR016181">
    <property type="entry name" value="Acyl_CoA_acyltransferase"/>
</dbReference>
<protein>
    <submittedName>
        <fullName evidence="3">GNAT family N-acetyltransferase</fullName>
    </submittedName>
</protein>
<dbReference type="GO" id="GO:0016740">
    <property type="term" value="F:transferase activity"/>
    <property type="evidence" value="ECO:0007669"/>
    <property type="project" value="UniProtKB-KW"/>
</dbReference>
<organism evidence="3 4">
    <name type="scientific">Ciceribacter ferrooxidans</name>
    <dbReference type="NCBI Taxonomy" id="2509717"/>
    <lineage>
        <taxon>Bacteria</taxon>
        <taxon>Pseudomonadati</taxon>
        <taxon>Pseudomonadota</taxon>
        <taxon>Alphaproteobacteria</taxon>
        <taxon>Hyphomicrobiales</taxon>
        <taxon>Rhizobiaceae</taxon>
        <taxon>Ciceribacter</taxon>
    </lineage>
</organism>
<feature type="domain" description="BioF2-like acetyltransferase" evidence="2">
    <location>
        <begin position="223"/>
        <end position="344"/>
    </location>
</feature>
<dbReference type="Proteomes" id="UP000291088">
    <property type="component" value="Unassembled WGS sequence"/>
</dbReference>
<reference evidence="3 4" key="1">
    <citation type="submission" date="2019-01" db="EMBL/GenBank/DDBJ databases">
        <authorList>
            <person name="Deng T."/>
        </authorList>
    </citation>
    <scope>NUCLEOTIDE SEQUENCE [LARGE SCALE GENOMIC DNA]</scope>
    <source>
        <strain evidence="3 4">F8825</strain>
    </source>
</reference>
<comment type="caution">
    <text evidence="3">The sequence shown here is derived from an EMBL/GenBank/DDBJ whole genome shotgun (WGS) entry which is preliminary data.</text>
</comment>
<evidence type="ECO:0000259" key="2">
    <source>
        <dbReference type="Pfam" id="PF13480"/>
    </source>
</evidence>
<accession>A0A4Q2SKC6</accession>
<name>A0A4Q2SKC6_9HYPH</name>
<dbReference type="InterPro" id="IPR038740">
    <property type="entry name" value="BioF2-like_GNAT_dom"/>
</dbReference>
<dbReference type="AlphaFoldDB" id="A0A4Q2SKC6"/>
<gene>
    <name evidence="3" type="ORF">EUU22_20240</name>
</gene>
<evidence type="ECO:0000256" key="1">
    <source>
        <dbReference type="SAM" id="MobiDB-lite"/>
    </source>
</evidence>
<dbReference type="Pfam" id="PF13480">
    <property type="entry name" value="Acetyltransf_6"/>
    <property type="match status" value="1"/>
</dbReference>
<keyword evidence="4" id="KW-1185">Reference proteome</keyword>
<sequence>MMQPPIFNDSKNGPDSLPPGALSVDGRPGVVADVRIAVGRPGRHLALYPGRMGYDLQEELDFLTYRAMEPNIFFAARFLAPAMPRLEDRQIRIAIIRDEVGTRSRMRLLMPFSIEKPGFSVGPSIIRVWANDFGPLGTPLVDAEDAAETIDNLFEALAAPEAKLPAVLVLPSLRVNGPFAKLARALALSRDLPVTITNPSQRPMLESYEDGNTYLKNAISRGHLKDIRRQRRLLAQEGELVYGVARQPEEIRLRMEEFLSLEARGWKGKKRTALLNDRYRSAFAREAVSNLAEVDAVRVHTLDLDGKAVASMIVFIMAGEAYTWKTTFDEDYARFSPGKLLAADLTVWHLEDANIVRTDSSTEAEQTMLHRMWREREEMATVVIGLNRNADRDVRQVATQLHLYRNTRNLARMLRDKILSRRFGDR</sequence>
<dbReference type="EMBL" id="SDVB01000311">
    <property type="protein sequence ID" value="RYC04500.1"/>
    <property type="molecule type" value="Genomic_DNA"/>
</dbReference>
<dbReference type="OrthoDB" id="213519at2"/>
<dbReference type="SUPFAM" id="SSF55729">
    <property type="entry name" value="Acyl-CoA N-acyltransferases (Nat)"/>
    <property type="match status" value="1"/>
</dbReference>
<evidence type="ECO:0000313" key="4">
    <source>
        <dbReference type="Proteomes" id="UP000291088"/>
    </source>
</evidence>
<feature type="region of interest" description="Disordered" evidence="1">
    <location>
        <begin position="1"/>
        <end position="22"/>
    </location>
</feature>
<keyword evidence="3" id="KW-0808">Transferase</keyword>
<proteinExistence type="predicted"/>